<dbReference type="EMBL" id="QGNW01000216">
    <property type="protein sequence ID" value="RVW84406.1"/>
    <property type="molecule type" value="Genomic_DNA"/>
</dbReference>
<name>A0A438HIY3_VITVI</name>
<evidence type="ECO:0000313" key="3">
    <source>
        <dbReference type="Proteomes" id="UP000288805"/>
    </source>
</evidence>
<protein>
    <submittedName>
        <fullName evidence="2">Uncharacterized protein</fullName>
    </submittedName>
</protein>
<feature type="compositionally biased region" description="Basic and acidic residues" evidence="1">
    <location>
        <begin position="112"/>
        <end position="121"/>
    </location>
</feature>
<proteinExistence type="predicted"/>
<dbReference type="Proteomes" id="UP000288805">
    <property type="component" value="Unassembled WGS sequence"/>
</dbReference>
<dbReference type="AlphaFoldDB" id="A0A438HIY3"/>
<dbReference type="Pfam" id="PF17181">
    <property type="entry name" value="EPF"/>
    <property type="match status" value="1"/>
</dbReference>
<organism evidence="2 3">
    <name type="scientific">Vitis vinifera</name>
    <name type="common">Grape</name>
    <dbReference type="NCBI Taxonomy" id="29760"/>
    <lineage>
        <taxon>Eukaryota</taxon>
        <taxon>Viridiplantae</taxon>
        <taxon>Streptophyta</taxon>
        <taxon>Embryophyta</taxon>
        <taxon>Tracheophyta</taxon>
        <taxon>Spermatophyta</taxon>
        <taxon>Magnoliopsida</taxon>
        <taxon>eudicotyledons</taxon>
        <taxon>Gunneridae</taxon>
        <taxon>Pentapetalae</taxon>
        <taxon>rosids</taxon>
        <taxon>Vitales</taxon>
        <taxon>Vitaceae</taxon>
        <taxon>Viteae</taxon>
        <taxon>Vitis</taxon>
    </lineage>
</organism>
<accession>A0A438HIY3</accession>
<reference evidence="2 3" key="1">
    <citation type="journal article" date="2018" name="PLoS Genet.">
        <title>Population sequencing reveals clonal diversity and ancestral inbreeding in the grapevine cultivar Chardonnay.</title>
        <authorList>
            <person name="Roach M.J."/>
            <person name="Johnson D.L."/>
            <person name="Bohlmann J."/>
            <person name="van Vuuren H.J."/>
            <person name="Jones S.J."/>
            <person name="Pretorius I.S."/>
            <person name="Schmidt S.A."/>
            <person name="Borneman A.R."/>
        </authorList>
    </citation>
    <scope>NUCLEOTIDE SEQUENCE [LARGE SCALE GENOMIC DNA]</scope>
    <source>
        <strain evidence="3">cv. Chardonnay</strain>
        <tissue evidence="2">Leaf</tissue>
    </source>
</reference>
<gene>
    <name evidence="2" type="ORF">CK203_040656</name>
</gene>
<comment type="caution">
    <text evidence="2">The sequence shown here is derived from an EMBL/GenBank/DDBJ whole genome shotgun (WGS) entry which is preliminary data.</text>
</comment>
<sequence length="132" mass="14595">MLMASSTTHPHGLKVAVIALILISFLTSLLPFKSAGSEVSSYSESLQQRKKMVLGSKPPRCVNKCLNCRPCMATLVIPPRQRRLWETPLMEKTITTISFHGNADVGTNSFNLDHHSDDNPTKKLVHSSLPQL</sequence>
<feature type="region of interest" description="Disordered" evidence="1">
    <location>
        <begin position="110"/>
        <end position="132"/>
    </location>
</feature>
<evidence type="ECO:0000256" key="1">
    <source>
        <dbReference type="SAM" id="MobiDB-lite"/>
    </source>
</evidence>
<evidence type="ECO:0000313" key="2">
    <source>
        <dbReference type="EMBL" id="RVW84406.1"/>
    </source>
</evidence>